<reference evidence="1" key="1">
    <citation type="submission" date="2019-12" db="EMBL/GenBank/DDBJ databases">
        <title>Genome sequencing and annotation of Brassica cretica.</title>
        <authorList>
            <person name="Studholme D.J."/>
            <person name="Sarris P."/>
        </authorList>
    </citation>
    <scope>NUCLEOTIDE SEQUENCE</scope>
    <source>
        <strain evidence="1">PFS-109/04</strain>
        <tissue evidence="1">Leaf</tissue>
    </source>
</reference>
<dbReference type="EMBL" id="QGKX02000996">
    <property type="protein sequence ID" value="KAF3557684.1"/>
    <property type="molecule type" value="Genomic_DNA"/>
</dbReference>
<protein>
    <submittedName>
        <fullName evidence="1">Uncharacterized protein</fullName>
    </submittedName>
</protein>
<dbReference type="AlphaFoldDB" id="A0A8S9QXF0"/>
<dbReference type="Proteomes" id="UP000712600">
    <property type="component" value="Unassembled WGS sequence"/>
</dbReference>
<proteinExistence type="predicted"/>
<evidence type="ECO:0000313" key="2">
    <source>
        <dbReference type="Proteomes" id="UP000712600"/>
    </source>
</evidence>
<accession>A0A8S9QXF0</accession>
<evidence type="ECO:0000313" key="1">
    <source>
        <dbReference type="EMBL" id="KAF3557684.1"/>
    </source>
</evidence>
<gene>
    <name evidence="1" type="ORF">F2Q69_00015737</name>
</gene>
<organism evidence="1 2">
    <name type="scientific">Brassica cretica</name>
    <name type="common">Mustard</name>
    <dbReference type="NCBI Taxonomy" id="69181"/>
    <lineage>
        <taxon>Eukaryota</taxon>
        <taxon>Viridiplantae</taxon>
        <taxon>Streptophyta</taxon>
        <taxon>Embryophyta</taxon>
        <taxon>Tracheophyta</taxon>
        <taxon>Spermatophyta</taxon>
        <taxon>Magnoliopsida</taxon>
        <taxon>eudicotyledons</taxon>
        <taxon>Gunneridae</taxon>
        <taxon>Pentapetalae</taxon>
        <taxon>rosids</taxon>
        <taxon>malvids</taxon>
        <taxon>Brassicales</taxon>
        <taxon>Brassicaceae</taxon>
        <taxon>Brassiceae</taxon>
        <taxon>Brassica</taxon>
    </lineage>
</organism>
<comment type="caution">
    <text evidence="1">The sequence shown here is derived from an EMBL/GenBank/DDBJ whole genome shotgun (WGS) entry which is preliminary data.</text>
</comment>
<name>A0A8S9QXF0_BRACR</name>
<sequence length="175" mass="20145">MEHLRSITLSSDHDKDFIRARFAKERVDMKIGREFTFLDLSGLKKPPDGPTLFPIREKTSSWAKILQKSMGLLATPYRRKICVVQPEEYGAYKDEHGNAQTMDGRIINVSKEDIEAMLEMQNIQGGKYLSIPECEGCFKMLGVHPTPPYPPEDVYGRDEVKELIEKVWKDQEKNI</sequence>